<dbReference type="PROSITE" id="PS50231">
    <property type="entry name" value="RICIN_B_LECTIN"/>
    <property type="match status" value="1"/>
</dbReference>
<dbReference type="Gene3D" id="2.100.10.30">
    <property type="entry name" value="Jacalin-like lectin domain"/>
    <property type="match status" value="1"/>
</dbReference>
<evidence type="ECO:0000259" key="1">
    <source>
        <dbReference type="PROSITE" id="PS51752"/>
    </source>
</evidence>
<keyword evidence="3" id="KW-1185">Reference proteome</keyword>
<dbReference type="InterPro" id="IPR001229">
    <property type="entry name" value="Jacalin-like_lectin_dom"/>
</dbReference>
<proteinExistence type="predicted"/>
<comment type="caution">
    <text evidence="2">The sequence shown here is derived from an EMBL/GenBank/DDBJ whole genome shotgun (WGS) entry which is preliminary data.</text>
</comment>
<dbReference type="InterPro" id="IPR035992">
    <property type="entry name" value="Ricin_B-like_lectins"/>
</dbReference>
<protein>
    <submittedName>
        <fullName evidence="2">Unnamed protein product</fullName>
    </submittedName>
</protein>
<dbReference type="Gene3D" id="2.80.10.50">
    <property type="match status" value="1"/>
</dbReference>
<reference evidence="2" key="1">
    <citation type="submission" date="2023-04" db="EMBL/GenBank/DDBJ databases">
        <title>Aspergillus oryzae var. brunneus NBRC 4377.</title>
        <authorList>
            <person name="Ichikawa N."/>
            <person name="Sato H."/>
            <person name="Tonouchi N."/>
        </authorList>
    </citation>
    <scope>NUCLEOTIDE SEQUENCE</scope>
    <source>
        <strain evidence="2">NBRC 4377</strain>
    </source>
</reference>
<accession>A0ABQ6LFC6</accession>
<organism evidence="2 3">
    <name type="scientific">Aspergillus oryzae var. brunneus</name>
    <dbReference type="NCBI Taxonomy" id="332754"/>
    <lineage>
        <taxon>Eukaryota</taxon>
        <taxon>Fungi</taxon>
        <taxon>Dikarya</taxon>
        <taxon>Ascomycota</taxon>
        <taxon>Pezizomycotina</taxon>
        <taxon>Eurotiomycetes</taxon>
        <taxon>Eurotiomycetidae</taxon>
        <taxon>Eurotiales</taxon>
        <taxon>Aspergillaceae</taxon>
        <taxon>Aspergillus</taxon>
        <taxon>Aspergillus subgen. Circumdati</taxon>
    </lineage>
</organism>
<dbReference type="InterPro" id="IPR036404">
    <property type="entry name" value="Jacalin-like_lectin_dom_sf"/>
</dbReference>
<evidence type="ECO:0000313" key="3">
    <source>
        <dbReference type="Proteomes" id="UP001165189"/>
    </source>
</evidence>
<feature type="domain" description="Jacalin-type lectin" evidence="1">
    <location>
        <begin position="112"/>
        <end position="247"/>
    </location>
</feature>
<dbReference type="EMBL" id="BSYB01000105">
    <property type="protein sequence ID" value="GMG55012.1"/>
    <property type="molecule type" value="Genomic_DNA"/>
</dbReference>
<dbReference type="Proteomes" id="UP001165189">
    <property type="component" value="Unassembled WGS sequence"/>
</dbReference>
<sequence length="252" mass="26786">MTSLFKYLWGSSTSQASSPSPQSTIADIIFPSGLYIIRNVATDTVVDLTGAHRQDGTPAVGCIRSVADPSHVLDLSFSDSKNGTPILIYSDHGTKNQQWTLEQLDAAPPPGVIKNTPVGGEGGTPFEEFKYVPVRVVETWSGEVEDETVVRGLRWTWDDGSQSQLYGAEKGDHQVLVVPPGGKVKESSVSSGKRVDSIVIVTKDGKKFKAGGDGGEEHKQDVGDGVLVGFDGASGLDVDRVGLIFLKKDGGK</sequence>
<dbReference type="PROSITE" id="PS51752">
    <property type="entry name" value="JACALIN_LECTIN"/>
    <property type="match status" value="1"/>
</dbReference>
<dbReference type="SUPFAM" id="SSF50370">
    <property type="entry name" value="Ricin B-like lectins"/>
    <property type="match status" value="1"/>
</dbReference>
<name>A0ABQ6LFC6_ASPOZ</name>
<dbReference type="SUPFAM" id="SSF51101">
    <property type="entry name" value="Mannose-binding lectins"/>
    <property type="match status" value="1"/>
</dbReference>
<dbReference type="Pfam" id="PF01419">
    <property type="entry name" value="Jacalin"/>
    <property type="match status" value="1"/>
</dbReference>
<evidence type="ECO:0000313" key="2">
    <source>
        <dbReference type="EMBL" id="GMG55012.1"/>
    </source>
</evidence>
<gene>
    <name evidence="2" type="ORF">Aory05_001321700</name>
</gene>